<evidence type="ECO:0000313" key="5">
    <source>
        <dbReference type="Proteomes" id="UP000178485"/>
    </source>
</evidence>
<dbReference type="Pfam" id="PF02638">
    <property type="entry name" value="GHL10"/>
    <property type="match status" value="1"/>
</dbReference>
<dbReference type="EMBL" id="LT608328">
    <property type="protein sequence ID" value="SCM59213.1"/>
    <property type="molecule type" value="Genomic_DNA"/>
</dbReference>
<evidence type="ECO:0000259" key="3">
    <source>
        <dbReference type="Pfam" id="PF02638"/>
    </source>
</evidence>
<evidence type="ECO:0000256" key="1">
    <source>
        <dbReference type="ARBA" id="ARBA00022729"/>
    </source>
</evidence>
<dbReference type="PANTHER" id="PTHR43405:SF1">
    <property type="entry name" value="GLYCOSYL HYDROLASE DIGH"/>
    <property type="match status" value="1"/>
</dbReference>
<dbReference type="InterPro" id="IPR052177">
    <property type="entry name" value="Divisome_Glycosyl_Hydrolase"/>
</dbReference>
<reference evidence="4 5" key="1">
    <citation type="submission" date="2016-08" db="EMBL/GenBank/DDBJ databases">
        <authorList>
            <person name="Seilhamer J.J."/>
        </authorList>
    </citation>
    <scope>NUCLEOTIDE SEQUENCE [LARGE SCALE GENOMIC DNA]</scope>
    <source>
        <strain evidence="4">ING2-E5A</strain>
    </source>
</reference>
<protein>
    <submittedName>
        <fullName evidence="4">UPF0748 protein</fullName>
    </submittedName>
</protein>
<dbReference type="Gene3D" id="2.60.40.10">
    <property type="entry name" value="Immunoglobulins"/>
    <property type="match status" value="1"/>
</dbReference>
<accession>A0A1G4G9I9</accession>
<dbReference type="SUPFAM" id="SSF51445">
    <property type="entry name" value="(Trans)glycosidases"/>
    <property type="match status" value="1"/>
</dbReference>
<keyword evidence="5" id="KW-1185">Reference proteome</keyword>
<dbReference type="AlphaFoldDB" id="A0A1G4G9I9"/>
<proteinExistence type="predicted"/>
<feature type="domain" description="Glycosyl hydrolase-like 10" evidence="3">
    <location>
        <begin position="27"/>
        <end position="291"/>
    </location>
</feature>
<sequence length="483" mass="55853">MNRMCLLLIVFQTVAMGIFSATPPAVEVRAVWLTTNYGLDWPKNRVSQEMQKSELIAILDSLQKLNFNTVLFQVRARGEVFYDSEIEPMASIIVSSKVGEPKFDPLAFAIEECHKRGMELHAWMVTYPLGMDKHVRSLGARSVTKKDPSITKKHRGEWFLDPGNPRTDDYLLSMVKEIVSRYDVDGIHFDYIRYPDNRGRFPDTGMHRLYGDGKTLQQWRRDNITRFVTSAYDLVKSEKKWVQVSSAPLGRYRALGNVGVGWTALETVYQDAALWLKSGKHDAIYPMMYYKEHLFYPFVDDWLDNGNSRIIVPGLGAYQMVERNWSRQDILDQIDYTRRHETAGQAYFRTDNLLSNTKGILDTLKHYYRNPAKLPPMRWLSDEVPGAPYDLMAESVNGKLQLSWKTDNREERVTYNIYRSESAVLDVNMAGNILATGVRNPFYEYPAVVDEKGYYYFVTVSDSYHNESDVCYPAFFVHSELEK</sequence>
<dbReference type="KEGG" id="pmuc:ING2E5A_2411"/>
<dbReference type="STRING" id="1642646.ING2E5A_2411"/>
<dbReference type="InterPro" id="IPR013783">
    <property type="entry name" value="Ig-like_fold"/>
</dbReference>
<keyword evidence="1 2" id="KW-0732">Signal</keyword>
<dbReference type="RefSeq" id="WP_071137534.1">
    <property type="nucleotide sequence ID" value="NZ_LT608328.1"/>
</dbReference>
<dbReference type="Gene3D" id="3.20.20.80">
    <property type="entry name" value="Glycosidases"/>
    <property type="match status" value="1"/>
</dbReference>
<dbReference type="InterPro" id="IPR017853">
    <property type="entry name" value="GH"/>
</dbReference>
<feature type="chain" id="PRO_5009603989" evidence="2">
    <location>
        <begin position="21"/>
        <end position="483"/>
    </location>
</feature>
<evidence type="ECO:0000256" key="2">
    <source>
        <dbReference type="SAM" id="SignalP"/>
    </source>
</evidence>
<dbReference type="Proteomes" id="UP000178485">
    <property type="component" value="Chromosome i"/>
</dbReference>
<feature type="signal peptide" evidence="2">
    <location>
        <begin position="1"/>
        <end position="20"/>
    </location>
</feature>
<dbReference type="PANTHER" id="PTHR43405">
    <property type="entry name" value="GLYCOSYL HYDROLASE DIGH"/>
    <property type="match status" value="1"/>
</dbReference>
<dbReference type="InterPro" id="IPR003790">
    <property type="entry name" value="GHL10"/>
</dbReference>
<gene>
    <name evidence="4" type="primary">yngK3</name>
    <name evidence="4" type="ORF">ING2E5A_2411</name>
</gene>
<name>A0A1G4G9I9_9BACT</name>
<evidence type="ECO:0000313" key="4">
    <source>
        <dbReference type="EMBL" id="SCM59213.1"/>
    </source>
</evidence>
<organism evidence="4 5">
    <name type="scientific">Petrimonas mucosa</name>
    <dbReference type="NCBI Taxonomy" id="1642646"/>
    <lineage>
        <taxon>Bacteria</taxon>
        <taxon>Pseudomonadati</taxon>
        <taxon>Bacteroidota</taxon>
        <taxon>Bacteroidia</taxon>
        <taxon>Bacteroidales</taxon>
        <taxon>Dysgonomonadaceae</taxon>
        <taxon>Petrimonas</taxon>
    </lineage>
</organism>